<gene>
    <name evidence="2" type="ORF">RMCT_3798</name>
</gene>
<dbReference type="AlphaFoldDB" id="A0A100XHU7"/>
<name>A0A100XHU7_MYCTH</name>
<accession>A0A100XHU7</accession>
<feature type="signal peptide" evidence="1">
    <location>
        <begin position="1"/>
        <end position="22"/>
    </location>
</feature>
<organism evidence="2 3">
    <name type="scientific">Mycolicibacterium thermoresistibile</name>
    <name type="common">Mycobacterium thermoresistibile</name>
    <dbReference type="NCBI Taxonomy" id="1797"/>
    <lineage>
        <taxon>Bacteria</taxon>
        <taxon>Bacillati</taxon>
        <taxon>Actinomycetota</taxon>
        <taxon>Actinomycetes</taxon>
        <taxon>Mycobacteriales</taxon>
        <taxon>Mycobacteriaceae</taxon>
        <taxon>Mycolicibacterium</taxon>
    </lineage>
</organism>
<dbReference type="OMA" id="MSGTHTT"/>
<comment type="caution">
    <text evidence="2">The sequence shown here is derived from an EMBL/GenBank/DDBJ whole genome shotgun (WGS) entry which is preliminary data.</text>
</comment>
<reference evidence="2 3" key="1">
    <citation type="journal article" date="2016" name="Genome Announc.">
        <title>Draft Genome Sequences of Five Rapidly Growing Mycobacterium Species, M. thermoresistibile, M. fortuitum subsp. acetamidolyticum, M. canariasense, M. brisbanense, and M. novocastrense.</title>
        <authorList>
            <person name="Katahira K."/>
            <person name="Ogura Y."/>
            <person name="Gotoh Y."/>
            <person name="Hayashi T."/>
        </authorList>
    </citation>
    <scope>NUCLEOTIDE SEQUENCE [LARGE SCALE GENOMIC DNA]</scope>
    <source>
        <strain evidence="2 3">JCM6362</strain>
    </source>
</reference>
<proteinExistence type="predicted"/>
<dbReference type="OrthoDB" id="4636369at2"/>
<sequence>MRVITHAFAVLVVLFGGAVAVAGDAAADSQPLQGVYAYHEEGAPEGTTWTVTPTCSPTVGDLREPLYLPVGCTLHVTSATPAQVTFEERAANFGGDARLVAGRWQLVANKLEGTRCPDGGTRPSTDVYEFDNETLTGTRTVTQPGECGLLPSMEKRAFTLTFLRPLPRPVERYPFYCEPGGLRACW</sequence>
<protein>
    <recommendedName>
        <fullName evidence="4">Secreted protein</fullName>
    </recommendedName>
</protein>
<evidence type="ECO:0000256" key="1">
    <source>
        <dbReference type="SAM" id="SignalP"/>
    </source>
</evidence>
<dbReference type="EMBL" id="BCTB01000049">
    <property type="protein sequence ID" value="GAT16829.1"/>
    <property type="molecule type" value="Genomic_DNA"/>
</dbReference>
<evidence type="ECO:0000313" key="3">
    <source>
        <dbReference type="Proteomes" id="UP000069654"/>
    </source>
</evidence>
<reference evidence="3" key="2">
    <citation type="submission" date="2016-02" db="EMBL/GenBank/DDBJ databases">
        <title>Draft genome sequence of five rapidly growing Mycobacterium species.</title>
        <authorList>
            <person name="Katahira K."/>
            <person name="Gotou Y."/>
            <person name="Iida K."/>
            <person name="Ogura Y."/>
            <person name="Hayashi T."/>
        </authorList>
    </citation>
    <scope>NUCLEOTIDE SEQUENCE [LARGE SCALE GENOMIC DNA]</scope>
    <source>
        <strain evidence="3">JCM6362</strain>
    </source>
</reference>
<dbReference type="STRING" id="1797.RMCT_3798"/>
<evidence type="ECO:0000313" key="2">
    <source>
        <dbReference type="EMBL" id="GAT16829.1"/>
    </source>
</evidence>
<feature type="chain" id="PRO_5039668841" description="Secreted protein" evidence="1">
    <location>
        <begin position="23"/>
        <end position="186"/>
    </location>
</feature>
<dbReference type="Proteomes" id="UP000069654">
    <property type="component" value="Unassembled WGS sequence"/>
</dbReference>
<dbReference type="RefSeq" id="WP_003924633.1">
    <property type="nucleotide sequence ID" value="NZ_BCTB01000049.1"/>
</dbReference>
<evidence type="ECO:0008006" key="4">
    <source>
        <dbReference type="Google" id="ProtNLM"/>
    </source>
</evidence>
<keyword evidence="1" id="KW-0732">Signal</keyword>